<proteinExistence type="predicted"/>
<reference evidence="1 2" key="1">
    <citation type="submission" date="2019-10" db="EMBL/GenBank/DDBJ databases">
        <title>Georgenia wutianyii sp. nov. and Georgenia yuyongxinii sp. nov. isolated from plateau pika (Ochotona curzoniae) in the Qinghai-Tibet plateau of China.</title>
        <authorList>
            <person name="Tian Z."/>
        </authorList>
    </citation>
    <scope>NUCLEOTIDE SEQUENCE [LARGE SCALE GENOMIC DNA]</scope>
    <source>
        <strain evidence="1 2">JCM 15130</strain>
    </source>
</reference>
<dbReference type="PANTHER" id="PTHR24220">
    <property type="entry name" value="IMPORT ATP-BINDING PROTEIN"/>
    <property type="match status" value="1"/>
</dbReference>
<protein>
    <submittedName>
        <fullName evidence="1">ATP-binding cassette domain-containing protein</fullName>
    </submittedName>
</protein>
<dbReference type="OrthoDB" id="4300118at2"/>
<dbReference type="PANTHER" id="PTHR24220:SF685">
    <property type="entry name" value="ABC TRANSPORTER RELATED"/>
    <property type="match status" value="1"/>
</dbReference>
<evidence type="ECO:0000313" key="1">
    <source>
        <dbReference type="EMBL" id="MPV89098.1"/>
    </source>
</evidence>
<accession>A0A7J9UWV2</accession>
<dbReference type="SUPFAM" id="SSF52540">
    <property type="entry name" value="P-loop containing nucleoside triphosphate hydrolases"/>
    <property type="match status" value="1"/>
</dbReference>
<dbReference type="AlphaFoldDB" id="A0A7J9UWV2"/>
<dbReference type="GO" id="GO:0022857">
    <property type="term" value="F:transmembrane transporter activity"/>
    <property type="evidence" value="ECO:0007669"/>
    <property type="project" value="TreeGrafter"/>
</dbReference>
<dbReference type="InterPro" id="IPR027417">
    <property type="entry name" value="P-loop_NTPase"/>
</dbReference>
<evidence type="ECO:0000313" key="2">
    <source>
        <dbReference type="Proteomes" id="UP000429644"/>
    </source>
</evidence>
<keyword evidence="2" id="KW-1185">Reference proteome</keyword>
<dbReference type="EMBL" id="WHPD01002267">
    <property type="protein sequence ID" value="MPV89098.1"/>
    <property type="molecule type" value="Genomic_DNA"/>
</dbReference>
<dbReference type="InterPro" id="IPR015854">
    <property type="entry name" value="ABC_transpr_LolD-like"/>
</dbReference>
<dbReference type="GO" id="GO:0005524">
    <property type="term" value="F:ATP binding"/>
    <property type="evidence" value="ECO:0007669"/>
    <property type="project" value="UniProtKB-KW"/>
</dbReference>
<dbReference type="GO" id="GO:0005886">
    <property type="term" value="C:plasma membrane"/>
    <property type="evidence" value="ECO:0007669"/>
    <property type="project" value="TreeGrafter"/>
</dbReference>
<keyword evidence="1" id="KW-0547">Nucleotide-binding</keyword>
<comment type="caution">
    <text evidence="1">The sequence shown here is derived from an EMBL/GenBank/DDBJ whole genome shotgun (WGS) entry which is preliminary data.</text>
</comment>
<keyword evidence="1" id="KW-0067">ATP-binding</keyword>
<dbReference type="Proteomes" id="UP000429644">
    <property type="component" value="Unassembled WGS sequence"/>
</dbReference>
<dbReference type="RefSeq" id="WP_152231803.1">
    <property type="nucleotide sequence ID" value="NZ_BAAAOT010000027.1"/>
</dbReference>
<sequence>MTTLTAPTRTAVAAEARAVVKTYGRGATEVRALDGADLRLPAGRFTVVMGRSDSGRSTLMHVLVGLDAVDAGQVPFPARRAVRLDLLQAVAAA</sequence>
<organism evidence="1 2">
    <name type="scientific">Georgenia ruanii</name>
    <dbReference type="NCBI Taxonomy" id="348442"/>
    <lineage>
        <taxon>Bacteria</taxon>
        <taxon>Bacillati</taxon>
        <taxon>Actinomycetota</taxon>
        <taxon>Actinomycetes</taxon>
        <taxon>Micrococcales</taxon>
        <taxon>Bogoriellaceae</taxon>
        <taxon>Georgenia</taxon>
    </lineage>
</organism>
<dbReference type="Gene3D" id="3.40.50.300">
    <property type="entry name" value="P-loop containing nucleotide triphosphate hydrolases"/>
    <property type="match status" value="1"/>
</dbReference>
<name>A0A7J9UWV2_9MICO</name>
<gene>
    <name evidence="1" type="ORF">GB882_10500</name>
</gene>